<dbReference type="InterPro" id="IPR042211">
    <property type="entry name" value="CRISPR-assoc_Cas1_N"/>
</dbReference>
<dbReference type="NCBIfam" id="TIGR00287">
    <property type="entry name" value="cas1"/>
    <property type="match status" value="1"/>
</dbReference>
<comment type="cofactor">
    <cofactor evidence="10">
        <name>Mg(2+)</name>
        <dbReference type="ChEBI" id="CHEBI:18420"/>
    </cofactor>
    <cofactor evidence="10">
        <name>Mn(2+)</name>
        <dbReference type="ChEBI" id="CHEBI:29035"/>
    </cofactor>
</comment>
<keyword evidence="8 10" id="KW-0464">Manganese</keyword>
<dbReference type="Gene3D" id="1.20.120.920">
    <property type="entry name" value="CRISPR-associated endonuclease Cas1, C-terminal domain"/>
    <property type="match status" value="1"/>
</dbReference>
<keyword evidence="2 10" id="KW-0479">Metal-binding</keyword>
<reference evidence="11 12" key="1">
    <citation type="submission" date="2019-05" db="EMBL/GenBank/DDBJ databases">
        <authorList>
            <consortium name="Pathogen Informatics"/>
        </authorList>
    </citation>
    <scope>NUCLEOTIDE SEQUENCE [LARGE SCALE GENOMIC DNA]</scope>
    <source>
        <strain evidence="11 12">NCTC12204</strain>
    </source>
</reference>
<comment type="caution">
    <text evidence="11">The sequence shown here is derived from an EMBL/GenBank/DDBJ whole genome shotgun (WGS) entry which is preliminary data.</text>
</comment>
<dbReference type="RefSeq" id="WP_010720993.1">
    <property type="nucleotide sequence ID" value="NZ_AP027299.1"/>
</dbReference>
<evidence type="ECO:0000256" key="7">
    <source>
        <dbReference type="ARBA" id="ARBA00023125"/>
    </source>
</evidence>
<dbReference type="InterPro" id="IPR019855">
    <property type="entry name" value="CRISPR-assoc_Cas1_NMENI"/>
</dbReference>
<keyword evidence="5 10" id="KW-0460">Magnesium</keyword>
<evidence type="ECO:0000256" key="1">
    <source>
        <dbReference type="ARBA" id="ARBA00022722"/>
    </source>
</evidence>
<feature type="binding site" evidence="10">
    <location>
        <position position="219"/>
    </location>
    <ligand>
        <name>Mn(2+)</name>
        <dbReference type="ChEBI" id="CHEBI:29035"/>
    </ligand>
</feature>
<feature type="binding site" evidence="10">
    <location>
        <position position="148"/>
    </location>
    <ligand>
        <name>Mn(2+)</name>
        <dbReference type="ChEBI" id="CHEBI:29035"/>
    </ligand>
</feature>
<dbReference type="GO" id="GO:0043571">
    <property type="term" value="P:maintenance of CRISPR repeat elements"/>
    <property type="evidence" value="ECO:0007669"/>
    <property type="project" value="UniProtKB-UniRule"/>
</dbReference>
<evidence type="ECO:0000256" key="4">
    <source>
        <dbReference type="ARBA" id="ARBA00022801"/>
    </source>
</evidence>
<dbReference type="Pfam" id="PF01867">
    <property type="entry name" value="Cas_Cas1"/>
    <property type="match status" value="1"/>
</dbReference>
<accession>A0A7Z9AVZ2</accession>
<keyword evidence="1 10" id="KW-0540">Nuclease</keyword>
<proteinExistence type="inferred from homology"/>
<name>A0A7Z9AVZ2_ENTHR</name>
<dbReference type="PANTHER" id="PTHR34353">
    <property type="entry name" value="CRISPR-ASSOCIATED ENDONUCLEASE CAS1 1"/>
    <property type="match status" value="1"/>
</dbReference>
<dbReference type="Proteomes" id="UP000352698">
    <property type="component" value="Unassembled WGS sequence"/>
</dbReference>
<dbReference type="PANTHER" id="PTHR34353:SF2">
    <property type="entry name" value="CRISPR-ASSOCIATED ENDONUCLEASE CAS1 1"/>
    <property type="match status" value="1"/>
</dbReference>
<gene>
    <name evidence="10" type="primary">cas1</name>
    <name evidence="11" type="ORF">NCTC12204_02462</name>
</gene>
<protein>
    <recommendedName>
        <fullName evidence="10">CRISPR-associated endonuclease Cas1</fullName>
        <ecNumber evidence="10">3.1.-.-</ecNumber>
    </recommendedName>
</protein>
<evidence type="ECO:0000313" key="12">
    <source>
        <dbReference type="Proteomes" id="UP000352698"/>
    </source>
</evidence>
<dbReference type="CDD" id="cd09720">
    <property type="entry name" value="Cas1_II"/>
    <property type="match status" value="1"/>
</dbReference>
<evidence type="ECO:0000256" key="5">
    <source>
        <dbReference type="ARBA" id="ARBA00022842"/>
    </source>
</evidence>
<dbReference type="HAMAP" id="MF_01470">
    <property type="entry name" value="Cas1"/>
    <property type="match status" value="1"/>
</dbReference>
<dbReference type="GO" id="GO:0016787">
    <property type="term" value="F:hydrolase activity"/>
    <property type="evidence" value="ECO:0007669"/>
    <property type="project" value="UniProtKB-KW"/>
</dbReference>
<evidence type="ECO:0000313" key="11">
    <source>
        <dbReference type="EMBL" id="VTQ69465.1"/>
    </source>
</evidence>
<keyword evidence="6 10" id="KW-0051">Antiviral defense</keyword>
<dbReference type="InterPro" id="IPR002729">
    <property type="entry name" value="CRISPR-assoc_Cas1"/>
</dbReference>
<keyword evidence="3 10" id="KW-0255">Endonuclease</keyword>
<dbReference type="EMBL" id="CABEEP010000001">
    <property type="protein sequence ID" value="VTQ69465.1"/>
    <property type="molecule type" value="Genomic_DNA"/>
</dbReference>
<evidence type="ECO:0000256" key="6">
    <source>
        <dbReference type="ARBA" id="ARBA00023118"/>
    </source>
</evidence>
<evidence type="ECO:0000256" key="9">
    <source>
        <dbReference type="ARBA" id="ARBA00038592"/>
    </source>
</evidence>
<sequence length="288" mass="33574">MGWRTVVINTHSKLTYANNHLVFKNAQQTEKIHLSEIDILILETTDITITTMLLKRLTDEKILVIFCDDKRLPSSQLFSYYGRHDSSLQLSKQIQWESDLKGVVWTTIIAQKIHNQCRFLQENDFVEKASALSKLSEELETFDPTNREGHAARIYFQTLFGNQFTREESNEINAGLDYGYTLLMSLFAREIVKNGCMTQFGLKHANQFNDFNLASDLMEPFRPLVDQIVYTYRDQPFPIIKRRLFDLFSQKYLYGKKEMFLTNIVTDYTNKTIKTLNNEGKGVPYFGI</sequence>
<dbReference type="InterPro" id="IPR042206">
    <property type="entry name" value="CRISPR-assoc_Cas1_C"/>
</dbReference>
<dbReference type="GO" id="GO:0003677">
    <property type="term" value="F:DNA binding"/>
    <property type="evidence" value="ECO:0007669"/>
    <property type="project" value="UniProtKB-KW"/>
</dbReference>
<dbReference type="NCBIfam" id="TIGR03639">
    <property type="entry name" value="cas1_NMENI"/>
    <property type="match status" value="1"/>
</dbReference>
<dbReference type="GO" id="GO:0051607">
    <property type="term" value="P:defense response to virus"/>
    <property type="evidence" value="ECO:0007669"/>
    <property type="project" value="UniProtKB-UniRule"/>
</dbReference>
<organism evidence="11 12">
    <name type="scientific">Enterococcus hirae</name>
    <dbReference type="NCBI Taxonomy" id="1354"/>
    <lineage>
        <taxon>Bacteria</taxon>
        <taxon>Bacillati</taxon>
        <taxon>Bacillota</taxon>
        <taxon>Bacilli</taxon>
        <taxon>Lactobacillales</taxon>
        <taxon>Enterococcaceae</taxon>
        <taxon>Enterococcus</taxon>
    </lineage>
</organism>
<evidence type="ECO:0000256" key="8">
    <source>
        <dbReference type="ARBA" id="ARBA00023211"/>
    </source>
</evidence>
<dbReference type="GO" id="GO:0004520">
    <property type="term" value="F:DNA endonuclease activity"/>
    <property type="evidence" value="ECO:0007669"/>
    <property type="project" value="InterPro"/>
</dbReference>
<comment type="function">
    <text evidence="10">CRISPR (clustered regularly interspaced short palindromic repeat), is an adaptive immune system that provides protection against mobile genetic elements (viruses, transposable elements and conjugative plasmids). CRISPR clusters contain spacers, sequences complementary to antecedent mobile elements, and target invading nucleic acids. CRISPR clusters are transcribed and processed into CRISPR RNA (crRNA). Acts as a dsDNA endonuclease. Involved in the integration of spacer DNA into the CRISPR cassette.</text>
</comment>
<evidence type="ECO:0000256" key="3">
    <source>
        <dbReference type="ARBA" id="ARBA00022759"/>
    </source>
</evidence>
<dbReference type="AlphaFoldDB" id="A0A7Z9AVZ2"/>
<dbReference type="InterPro" id="IPR050646">
    <property type="entry name" value="Cas1"/>
</dbReference>
<comment type="similarity">
    <text evidence="10">Belongs to the CRISPR-associated endonuclease Cas1 family.</text>
</comment>
<evidence type="ECO:0000256" key="10">
    <source>
        <dbReference type="HAMAP-Rule" id="MF_01470"/>
    </source>
</evidence>
<comment type="subunit">
    <text evidence="9 10">Homodimer, forms a heterotetramer with a Cas2 homodimer.</text>
</comment>
<dbReference type="Gene3D" id="3.100.10.20">
    <property type="entry name" value="CRISPR-associated endonuclease Cas1, N-terminal domain"/>
    <property type="match status" value="1"/>
</dbReference>
<dbReference type="GO" id="GO:0046872">
    <property type="term" value="F:metal ion binding"/>
    <property type="evidence" value="ECO:0007669"/>
    <property type="project" value="UniProtKB-UniRule"/>
</dbReference>
<keyword evidence="4 10" id="KW-0378">Hydrolase</keyword>
<evidence type="ECO:0000256" key="2">
    <source>
        <dbReference type="ARBA" id="ARBA00022723"/>
    </source>
</evidence>
<keyword evidence="7 10" id="KW-0238">DNA-binding</keyword>
<dbReference type="EC" id="3.1.-.-" evidence="10"/>
<feature type="binding site" evidence="10">
    <location>
        <position position="204"/>
    </location>
    <ligand>
        <name>Mn(2+)</name>
        <dbReference type="ChEBI" id="CHEBI:29035"/>
    </ligand>
</feature>